<sequence>MRVSAITNNRIGAPSDIIVEPSSNINSVRSSTRVLAAKTIQTLRAKQRVYVTRNLNSYGRAESGENGFGAPLRNPGYVGVPPPVTYRFNNRPIYQALFSDILNNHLGVSDNTNIPYSKLPARTTGFCCPPKNINLR</sequence>
<name>A0A6C0BTF0_9ZZZZ</name>
<dbReference type="EMBL" id="MN739238">
    <property type="protein sequence ID" value="QHS95051.1"/>
    <property type="molecule type" value="Genomic_DNA"/>
</dbReference>
<evidence type="ECO:0000313" key="1">
    <source>
        <dbReference type="EMBL" id="QHS95051.1"/>
    </source>
</evidence>
<reference evidence="1" key="1">
    <citation type="journal article" date="2020" name="Nature">
        <title>Giant virus diversity and host interactions through global metagenomics.</title>
        <authorList>
            <person name="Schulz F."/>
            <person name="Roux S."/>
            <person name="Paez-Espino D."/>
            <person name="Jungbluth S."/>
            <person name="Walsh D.A."/>
            <person name="Denef V.J."/>
            <person name="McMahon K.D."/>
            <person name="Konstantinidis K.T."/>
            <person name="Eloe-Fadrosh E.A."/>
            <person name="Kyrpides N.C."/>
            <person name="Woyke T."/>
        </authorList>
    </citation>
    <scope>NUCLEOTIDE SEQUENCE</scope>
    <source>
        <strain evidence="1">GVMAG-M-3300018428-16</strain>
    </source>
</reference>
<proteinExistence type="predicted"/>
<protein>
    <submittedName>
        <fullName evidence="1">Uncharacterized protein</fullName>
    </submittedName>
</protein>
<accession>A0A6C0BTF0</accession>
<dbReference type="AlphaFoldDB" id="A0A6C0BTF0"/>
<organism evidence="1">
    <name type="scientific">viral metagenome</name>
    <dbReference type="NCBI Taxonomy" id="1070528"/>
    <lineage>
        <taxon>unclassified sequences</taxon>
        <taxon>metagenomes</taxon>
        <taxon>organismal metagenomes</taxon>
    </lineage>
</organism>